<evidence type="ECO:0000256" key="1">
    <source>
        <dbReference type="ARBA" id="ARBA00009403"/>
    </source>
</evidence>
<dbReference type="InterPro" id="IPR046350">
    <property type="entry name" value="Cystatin_sf"/>
</dbReference>
<protein>
    <submittedName>
        <fullName evidence="4">Sarcocystatin-A</fullName>
    </submittedName>
</protein>
<dbReference type="InterPro" id="IPR018073">
    <property type="entry name" value="Prot_inh_cystat_CS"/>
</dbReference>
<sequence length="197" mass="21982">HMHALLKYIIVCNSYVLAQNYWQCEYEPQTYKSQFSSQFSTVSFISSFRSNKDRSSQRLELKMISAKLFVLFGCVIAVVLAVPKEHLVGGATPLSGEDLKQAQEELQNSLTKLASGDGPAYKISKVNSASSQVVSGTLYKFNVDLDVGNDEVKNCNVEIWSQPWLPEGIQVTFDCEGEEKIQRMAAQGNSISTPRMR</sequence>
<gene>
    <name evidence="4" type="primary">CYTA_1</name>
    <name evidence="4" type="ORF">c1_g2_i4</name>
</gene>
<dbReference type="EMBL" id="GDHF01017582">
    <property type="protein sequence ID" value="JAI34732.1"/>
    <property type="molecule type" value="Transcribed_RNA"/>
</dbReference>
<feature type="chain" id="PRO_5005521802" evidence="2">
    <location>
        <begin position="19"/>
        <end position="197"/>
    </location>
</feature>
<dbReference type="SMART" id="SM00043">
    <property type="entry name" value="CY"/>
    <property type="match status" value="1"/>
</dbReference>
<dbReference type="Pfam" id="PF00031">
    <property type="entry name" value="Cystatin"/>
    <property type="match status" value="1"/>
</dbReference>
<evidence type="ECO:0000256" key="2">
    <source>
        <dbReference type="SAM" id="SignalP"/>
    </source>
</evidence>
<feature type="domain" description="Cystatin" evidence="3">
    <location>
        <begin position="86"/>
        <end position="176"/>
    </location>
</feature>
<dbReference type="Gene3D" id="3.10.450.10">
    <property type="match status" value="1"/>
</dbReference>
<dbReference type="InterPro" id="IPR053128">
    <property type="entry name" value="Cystatin-like"/>
</dbReference>
<proteinExistence type="inferred from homology"/>
<dbReference type="CDD" id="cd00042">
    <property type="entry name" value="CY"/>
    <property type="match status" value="1"/>
</dbReference>
<comment type="similarity">
    <text evidence="1">Belongs to the cystatin family.</text>
</comment>
<dbReference type="InterPro" id="IPR000010">
    <property type="entry name" value="Cystatin_dom"/>
</dbReference>
<feature type="signal peptide" evidence="2">
    <location>
        <begin position="1"/>
        <end position="18"/>
    </location>
</feature>
<dbReference type="PROSITE" id="PS00287">
    <property type="entry name" value="CYSTATIN"/>
    <property type="match status" value="1"/>
</dbReference>
<dbReference type="AlphaFoldDB" id="A0A0K8V752"/>
<feature type="non-terminal residue" evidence="4">
    <location>
        <position position="1"/>
    </location>
</feature>
<dbReference type="SUPFAM" id="SSF54403">
    <property type="entry name" value="Cystatin/monellin"/>
    <property type="match status" value="1"/>
</dbReference>
<dbReference type="GO" id="GO:0004869">
    <property type="term" value="F:cysteine-type endopeptidase inhibitor activity"/>
    <property type="evidence" value="ECO:0007669"/>
    <property type="project" value="InterPro"/>
</dbReference>
<name>A0A0K8V752_BACLA</name>
<dbReference type="PANTHER" id="PTHR12319:SF2">
    <property type="entry name" value="CYSTATIN-LIKE PROTEIN-RELATED"/>
    <property type="match status" value="1"/>
</dbReference>
<accession>A0A0K8V752</accession>
<keyword evidence="2" id="KW-0732">Signal</keyword>
<evidence type="ECO:0000313" key="4">
    <source>
        <dbReference type="EMBL" id="JAI34732.1"/>
    </source>
</evidence>
<dbReference type="PANTHER" id="PTHR12319">
    <property type="entry name" value="CYSTATIN-RELATED"/>
    <property type="match status" value="1"/>
</dbReference>
<evidence type="ECO:0000259" key="3">
    <source>
        <dbReference type="SMART" id="SM00043"/>
    </source>
</evidence>
<organism evidence="4">
    <name type="scientific">Bactrocera latifrons</name>
    <name type="common">Malaysian fruit fly</name>
    <name type="synonym">Chaetodacus latifrons</name>
    <dbReference type="NCBI Taxonomy" id="174628"/>
    <lineage>
        <taxon>Eukaryota</taxon>
        <taxon>Metazoa</taxon>
        <taxon>Ecdysozoa</taxon>
        <taxon>Arthropoda</taxon>
        <taxon>Hexapoda</taxon>
        <taxon>Insecta</taxon>
        <taxon>Pterygota</taxon>
        <taxon>Neoptera</taxon>
        <taxon>Endopterygota</taxon>
        <taxon>Diptera</taxon>
        <taxon>Brachycera</taxon>
        <taxon>Muscomorpha</taxon>
        <taxon>Tephritoidea</taxon>
        <taxon>Tephritidae</taxon>
        <taxon>Bactrocera</taxon>
        <taxon>Bactrocera</taxon>
    </lineage>
</organism>
<dbReference type="OrthoDB" id="1908104at2759"/>
<reference evidence="4" key="1">
    <citation type="submission" date="2015-06" db="EMBL/GenBank/DDBJ databases">
        <authorList>
            <person name="Hoefler B.C."/>
            <person name="Straight P.D."/>
        </authorList>
    </citation>
    <scope>NUCLEOTIDE SEQUENCE</scope>
</reference>